<feature type="DNA-binding region" description="H-T-H motif" evidence="2">
    <location>
        <begin position="28"/>
        <end position="47"/>
    </location>
</feature>
<keyword evidence="6" id="KW-1185">Reference proteome</keyword>
<dbReference type="InterPro" id="IPR001647">
    <property type="entry name" value="HTH_TetR"/>
</dbReference>
<dbReference type="Pfam" id="PF00440">
    <property type="entry name" value="TetR_N"/>
    <property type="match status" value="1"/>
</dbReference>
<evidence type="ECO:0000256" key="2">
    <source>
        <dbReference type="PROSITE-ProRule" id="PRU00335"/>
    </source>
</evidence>
<keyword evidence="1 2" id="KW-0238">DNA-binding</keyword>
<organism evidence="5 6">
    <name type="scientific">Mucilaginibacter gossypiicola</name>
    <dbReference type="NCBI Taxonomy" id="551995"/>
    <lineage>
        <taxon>Bacteria</taxon>
        <taxon>Pseudomonadati</taxon>
        <taxon>Bacteroidota</taxon>
        <taxon>Sphingobacteriia</taxon>
        <taxon>Sphingobacteriales</taxon>
        <taxon>Sphingobacteriaceae</taxon>
        <taxon>Mucilaginibacter</taxon>
    </lineage>
</organism>
<evidence type="ECO:0000256" key="3">
    <source>
        <dbReference type="SAM" id="Phobius"/>
    </source>
</evidence>
<evidence type="ECO:0000313" key="5">
    <source>
        <dbReference type="EMBL" id="SEN00285.1"/>
    </source>
</evidence>
<dbReference type="PRINTS" id="PR00455">
    <property type="entry name" value="HTHTETR"/>
</dbReference>
<dbReference type="SUPFAM" id="SSF46689">
    <property type="entry name" value="Homeodomain-like"/>
    <property type="match status" value="1"/>
</dbReference>
<sequence length="205" mass="23084">MKDKNLTKRKLIDAVGEIINSKGFRAVRTSSVARIAGVDRKLVYRYFGNLNNLTEAYIIENDYWMLFSDQLKKLLNEAKTEESGMIISGILQELFKFFLQEKEMQNLILMELNGGNRMMQSIHNARESLGQDFLEITDPHFINSTVNFRAVAALLVGGIYYIILHTRSNGNKFADINVKSGDGANAILETIAQVVDWAFKAAGTP</sequence>
<dbReference type="Proteomes" id="UP000198942">
    <property type="component" value="Unassembled WGS sequence"/>
</dbReference>
<keyword evidence="3" id="KW-0812">Transmembrane</keyword>
<proteinExistence type="predicted"/>
<dbReference type="Gene3D" id="1.10.357.10">
    <property type="entry name" value="Tetracycline Repressor, domain 2"/>
    <property type="match status" value="1"/>
</dbReference>
<accession>A0A1H8CZ83</accession>
<dbReference type="EMBL" id="FOCL01000002">
    <property type="protein sequence ID" value="SEN00285.1"/>
    <property type="molecule type" value="Genomic_DNA"/>
</dbReference>
<keyword evidence="3" id="KW-1133">Transmembrane helix</keyword>
<dbReference type="PROSITE" id="PS50977">
    <property type="entry name" value="HTH_TETR_2"/>
    <property type="match status" value="1"/>
</dbReference>
<feature type="transmembrane region" description="Helical" evidence="3">
    <location>
        <begin position="146"/>
        <end position="163"/>
    </location>
</feature>
<dbReference type="InterPro" id="IPR009057">
    <property type="entry name" value="Homeodomain-like_sf"/>
</dbReference>
<dbReference type="GO" id="GO:0003677">
    <property type="term" value="F:DNA binding"/>
    <property type="evidence" value="ECO:0007669"/>
    <property type="project" value="UniProtKB-UniRule"/>
</dbReference>
<dbReference type="STRING" id="551995.SAMN05192574_102139"/>
<keyword evidence="3" id="KW-0472">Membrane</keyword>
<gene>
    <name evidence="5" type="ORF">SAMN05192574_102139</name>
</gene>
<evidence type="ECO:0000256" key="1">
    <source>
        <dbReference type="ARBA" id="ARBA00023125"/>
    </source>
</evidence>
<dbReference type="RefSeq" id="WP_091209006.1">
    <property type="nucleotide sequence ID" value="NZ_FOCL01000002.1"/>
</dbReference>
<protein>
    <submittedName>
        <fullName evidence="5">DNA-binding transcriptional regulator, AcrR family</fullName>
    </submittedName>
</protein>
<reference evidence="6" key="1">
    <citation type="submission" date="2016-10" db="EMBL/GenBank/DDBJ databases">
        <authorList>
            <person name="Varghese N."/>
            <person name="Submissions S."/>
        </authorList>
    </citation>
    <scope>NUCLEOTIDE SEQUENCE [LARGE SCALE GENOMIC DNA]</scope>
    <source>
        <strain evidence="6">Gh-48</strain>
    </source>
</reference>
<evidence type="ECO:0000313" key="6">
    <source>
        <dbReference type="Proteomes" id="UP000198942"/>
    </source>
</evidence>
<dbReference type="AlphaFoldDB" id="A0A1H8CZ83"/>
<evidence type="ECO:0000259" key="4">
    <source>
        <dbReference type="PROSITE" id="PS50977"/>
    </source>
</evidence>
<feature type="domain" description="HTH tetR-type" evidence="4">
    <location>
        <begin position="5"/>
        <end position="65"/>
    </location>
</feature>
<name>A0A1H8CZ83_9SPHI</name>
<dbReference type="OrthoDB" id="836882at2"/>